<protein>
    <submittedName>
        <fullName evidence="1">Uncharacterized protein</fullName>
    </submittedName>
</protein>
<accession>A0A212JZ60</accession>
<sequence>MVCIIRKKAYDRGGGCSICIKRDDNTISYGSIPDSGKFKEVQNKAHLISY</sequence>
<proteinExistence type="predicted"/>
<evidence type="ECO:0000313" key="1">
    <source>
        <dbReference type="EMBL" id="SBW04800.1"/>
    </source>
</evidence>
<name>A0A212JZ60_9BACT</name>
<organism evidence="1">
    <name type="scientific">uncultured Dysgonomonas sp</name>
    <dbReference type="NCBI Taxonomy" id="206096"/>
    <lineage>
        <taxon>Bacteria</taxon>
        <taxon>Pseudomonadati</taxon>
        <taxon>Bacteroidota</taxon>
        <taxon>Bacteroidia</taxon>
        <taxon>Bacteroidales</taxon>
        <taxon>Dysgonomonadaceae</taxon>
        <taxon>Dysgonomonas</taxon>
        <taxon>environmental samples</taxon>
    </lineage>
</organism>
<reference evidence="1" key="1">
    <citation type="submission" date="2016-04" db="EMBL/GenBank/DDBJ databases">
        <authorList>
            <person name="Evans L.H."/>
            <person name="Alamgir A."/>
            <person name="Owens N."/>
            <person name="Weber N.D."/>
            <person name="Virtaneva K."/>
            <person name="Barbian K."/>
            <person name="Babar A."/>
            <person name="Rosenke K."/>
        </authorList>
    </citation>
    <scope>NUCLEOTIDE SEQUENCE</scope>
    <source>
        <strain evidence="1">86-1</strain>
    </source>
</reference>
<dbReference type="EMBL" id="FLUM01000003">
    <property type="protein sequence ID" value="SBW04800.1"/>
    <property type="molecule type" value="Genomic_DNA"/>
</dbReference>
<gene>
    <name evidence="1" type="ORF">KL86DYS1_30937</name>
</gene>
<dbReference type="AlphaFoldDB" id="A0A212JZ60"/>